<reference evidence="2 3" key="1">
    <citation type="submission" date="2024-09" db="EMBL/GenBank/DDBJ databases">
        <authorList>
            <person name="Sun Q."/>
            <person name="Mori K."/>
        </authorList>
    </citation>
    <scope>NUCLEOTIDE SEQUENCE [LARGE SCALE GENOMIC DNA]</scope>
    <source>
        <strain evidence="2 3">CCM 7539</strain>
    </source>
</reference>
<dbReference type="Proteomes" id="UP001589767">
    <property type="component" value="Unassembled WGS sequence"/>
</dbReference>
<keyword evidence="1" id="KW-0472">Membrane</keyword>
<dbReference type="EMBL" id="JBHLWB010000008">
    <property type="protein sequence ID" value="MFC0309580.1"/>
    <property type="molecule type" value="Genomic_DNA"/>
</dbReference>
<accession>A0ABV6H1T0</accession>
<dbReference type="InterPro" id="IPR022543">
    <property type="entry name" value="DUF2572"/>
</dbReference>
<name>A0ABV6H1T0_9PAST</name>
<dbReference type="Pfam" id="PF10833">
    <property type="entry name" value="DUF2572"/>
    <property type="match status" value="1"/>
</dbReference>
<proteinExistence type="predicted"/>
<gene>
    <name evidence="2" type="ORF">ACFFHK_07675</name>
</gene>
<keyword evidence="1" id="KW-1133">Transmembrane helix</keyword>
<keyword evidence="3" id="KW-1185">Reference proteome</keyword>
<organism evidence="2 3">
    <name type="scientific">Gallibacterium trehalosifermentans</name>
    <dbReference type="NCBI Taxonomy" id="516935"/>
    <lineage>
        <taxon>Bacteria</taxon>
        <taxon>Pseudomonadati</taxon>
        <taxon>Pseudomonadota</taxon>
        <taxon>Gammaproteobacteria</taxon>
        <taxon>Pasteurellales</taxon>
        <taxon>Pasteurellaceae</taxon>
        <taxon>Gallibacterium</taxon>
    </lineage>
</organism>
<protein>
    <submittedName>
        <fullName evidence="2">DUF2572 family protein</fullName>
    </submittedName>
</protein>
<feature type="transmembrane region" description="Helical" evidence="1">
    <location>
        <begin position="6"/>
        <end position="27"/>
    </location>
</feature>
<evidence type="ECO:0000313" key="3">
    <source>
        <dbReference type="Proteomes" id="UP001589767"/>
    </source>
</evidence>
<evidence type="ECO:0000313" key="2">
    <source>
        <dbReference type="EMBL" id="MFC0309580.1"/>
    </source>
</evidence>
<evidence type="ECO:0000256" key="1">
    <source>
        <dbReference type="SAM" id="Phobius"/>
    </source>
</evidence>
<comment type="caution">
    <text evidence="2">The sequence shown here is derived from an EMBL/GenBank/DDBJ whole genome shotgun (WGS) entry which is preliminary data.</text>
</comment>
<sequence>MKYYQLGATHLFVILVLSSISLLLLWLMQDNQLFYQRSLLVKNHYLNAQGELFQQYRRQPITSFCHTTSNQNKLTETFTATETRVALQHYLDCETVSLFRQSIKNAQNSPRREYLNPNYPLLSHQIYTEPVLNNARDPLLWIIDEDTEWQLEHDIYGIVISNAKLRIQGNGRVIGAIISDEPITTAKSVFNSSVVQRIEQQFSRWQVAEGGWRDF</sequence>
<keyword evidence="1" id="KW-0812">Transmembrane</keyword>